<comment type="similarity">
    <text evidence="1 2">Belongs to the casein kinase 2 subunit beta family.</text>
</comment>
<dbReference type="GO" id="GO:0005956">
    <property type="term" value="C:protein kinase CK2 complex"/>
    <property type="evidence" value="ECO:0007669"/>
    <property type="project" value="UniProtKB-UniRule"/>
</dbReference>
<reference evidence="3 4" key="1">
    <citation type="journal article" date="2007" name="Nature">
        <title>Evolution of genes and genomes on the Drosophila phylogeny.</title>
        <authorList>
            <consortium name="Drosophila 12 Genomes Consortium"/>
            <person name="Clark A.G."/>
            <person name="Eisen M.B."/>
            <person name="Smith D.R."/>
            <person name="Bergman C.M."/>
            <person name="Oliver B."/>
            <person name="Markow T.A."/>
            <person name="Kaufman T.C."/>
            <person name="Kellis M."/>
            <person name="Gelbart W."/>
            <person name="Iyer V.N."/>
            <person name="Pollard D.A."/>
            <person name="Sackton T.B."/>
            <person name="Larracuente A.M."/>
            <person name="Singh N.D."/>
            <person name="Abad J.P."/>
            <person name="Abt D.N."/>
            <person name="Adryan B."/>
            <person name="Aguade M."/>
            <person name="Akashi H."/>
            <person name="Anderson W.W."/>
            <person name="Aquadro C.F."/>
            <person name="Ardell D.H."/>
            <person name="Arguello R."/>
            <person name="Artieri C.G."/>
            <person name="Barbash D.A."/>
            <person name="Barker D."/>
            <person name="Barsanti P."/>
            <person name="Batterham P."/>
            <person name="Batzoglou S."/>
            <person name="Begun D."/>
            <person name="Bhutkar A."/>
            <person name="Blanco E."/>
            <person name="Bosak S.A."/>
            <person name="Bradley R.K."/>
            <person name="Brand A.D."/>
            <person name="Brent M.R."/>
            <person name="Brooks A.N."/>
            <person name="Brown R.H."/>
            <person name="Butlin R.K."/>
            <person name="Caggese C."/>
            <person name="Calvi B.R."/>
            <person name="Bernardo de Carvalho A."/>
            <person name="Caspi A."/>
            <person name="Castrezana S."/>
            <person name="Celniker S.E."/>
            <person name="Chang J.L."/>
            <person name="Chapple C."/>
            <person name="Chatterji S."/>
            <person name="Chinwalla A."/>
            <person name="Civetta A."/>
            <person name="Clifton S.W."/>
            <person name="Comeron J.M."/>
            <person name="Costello J.C."/>
            <person name="Coyne J.A."/>
            <person name="Daub J."/>
            <person name="David R.G."/>
            <person name="Delcher A.L."/>
            <person name="Delehaunty K."/>
            <person name="Do C.B."/>
            <person name="Ebling H."/>
            <person name="Edwards K."/>
            <person name="Eickbush T."/>
            <person name="Evans J.D."/>
            <person name="Filipski A."/>
            <person name="Findeiss S."/>
            <person name="Freyhult E."/>
            <person name="Fulton L."/>
            <person name="Fulton R."/>
            <person name="Garcia A.C."/>
            <person name="Gardiner A."/>
            <person name="Garfield D.A."/>
            <person name="Garvin B.E."/>
            <person name="Gibson G."/>
            <person name="Gilbert D."/>
            <person name="Gnerre S."/>
            <person name="Godfrey J."/>
            <person name="Good R."/>
            <person name="Gotea V."/>
            <person name="Gravely B."/>
            <person name="Greenberg A.J."/>
            <person name="Griffiths-Jones S."/>
            <person name="Gross S."/>
            <person name="Guigo R."/>
            <person name="Gustafson E.A."/>
            <person name="Haerty W."/>
            <person name="Hahn M.W."/>
            <person name="Halligan D.L."/>
            <person name="Halpern A.L."/>
            <person name="Halter G.M."/>
            <person name="Han M.V."/>
            <person name="Heger A."/>
            <person name="Hillier L."/>
            <person name="Hinrichs A.S."/>
            <person name="Holmes I."/>
            <person name="Hoskins R.A."/>
            <person name="Hubisz M.J."/>
            <person name="Hultmark D."/>
            <person name="Huntley M.A."/>
            <person name="Jaffe D.B."/>
            <person name="Jagadeeshan S."/>
            <person name="Jeck W.R."/>
            <person name="Johnson J."/>
            <person name="Jones C.D."/>
            <person name="Jordan W.C."/>
            <person name="Karpen G.H."/>
            <person name="Kataoka E."/>
            <person name="Keightley P.D."/>
            <person name="Kheradpour P."/>
            <person name="Kirkness E.F."/>
            <person name="Koerich L.B."/>
            <person name="Kristiansen K."/>
            <person name="Kudrna D."/>
            <person name="Kulathinal R.J."/>
            <person name="Kumar S."/>
            <person name="Kwok R."/>
            <person name="Lander E."/>
            <person name="Langley C.H."/>
            <person name="Lapoint R."/>
            <person name="Lazzaro B.P."/>
            <person name="Lee S.J."/>
            <person name="Levesque L."/>
            <person name="Li R."/>
            <person name="Lin C.F."/>
            <person name="Lin M.F."/>
            <person name="Lindblad-Toh K."/>
            <person name="Llopart A."/>
            <person name="Long M."/>
            <person name="Low L."/>
            <person name="Lozovsky E."/>
            <person name="Lu J."/>
            <person name="Luo M."/>
            <person name="Machado C.A."/>
            <person name="Makalowski W."/>
            <person name="Marzo M."/>
            <person name="Matsuda M."/>
            <person name="Matzkin L."/>
            <person name="McAllister B."/>
            <person name="McBride C.S."/>
            <person name="McKernan B."/>
            <person name="McKernan K."/>
            <person name="Mendez-Lago M."/>
            <person name="Minx P."/>
            <person name="Mollenhauer M.U."/>
            <person name="Montooth K."/>
            <person name="Mount S.M."/>
            <person name="Mu X."/>
            <person name="Myers E."/>
            <person name="Negre B."/>
            <person name="Newfeld S."/>
            <person name="Nielsen R."/>
            <person name="Noor M.A."/>
            <person name="O'Grady P."/>
            <person name="Pachter L."/>
            <person name="Papaceit M."/>
            <person name="Parisi M.J."/>
            <person name="Parisi M."/>
            <person name="Parts L."/>
            <person name="Pedersen J.S."/>
            <person name="Pesole G."/>
            <person name="Phillippy A.M."/>
            <person name="Ponting C.P."/>
            <person name="Pop M."/>
            <person name="Porcelli D."/>
            <person name="Powell J.R."/>
            <person name="Prohaska S."/>
            <person name="Pruitt K."/>
            <person name="Puig M."/>
            <person name="Quesneville H."/>
            <person name="Ram K.R."/>
            <person name="Rand D."/>
            <person name="Rasmussen M.D."/>
            <person name="Reed L.K."/>
            <person name="Reenan R."/>
            <person name="Reily A."/>
            <person name="Remington K.A."/>
            <person name="Rieger T.T."/>
            <person name="Ritchie M.G."/>
            <person name="Robin C."/>
            <person name="Rogers Y.H."/>
            <person name="Rohde C."/>
            <person name="Rozas J."/>
            <person name="Rubenfield M.J."/>
            <person name="Ruiz A."/>
            <person name="Russo S."/>
            <person name="Salzberg S.L."/>
            <person name="Sanchez-Gracia A."/>
            <person name="Saranga D.J."/>
            <person name="Sato H."/>
            <person name="Schaeffer S.W."/>
            <person name="Schatz M.C."/>
            <person name="Schlenke T."/>
            <person name="Schwartz R."/>
            <person name="Segarra C."/>
            <person name="Singh R.S."/>
            <person name="Sirot L."/>
            <person name="Sirota M."/>
            <person name="Sisneros N.B."/>
            <person name="Smith C.D."/>
            <person name="Smith T.F."/>
            <person name="Spieth J."/>
            <person name="Stage D.E."/>
            <person name="Stark A."/>
            <person name="Stephan W."/>
            <person name="Strausberg R.L."/>
            <person name="Strempel S."/>
            <person name="Sturgill D."/>
            <person name="Sutton G."/>
            <person name="Sutton G.G."/>
            <person name="Tao W."/>
            <person name="Teichmann S."/>
            <person name="Tobari Y.N."/>
            <person name="Tomimura Y."/>
            <person name="Tsolas J.M."/>
            <person name="Valente V.L."/>
            <person name="Venter E."/>
            <person name="Venter J.C."/>
            <person name="Vicario S."/>
            <person name="Vieira F.G."/>
            <person name="Vilella A.J."/>
            <person name="Villasante A."/>
            <person name="Walenz B."/>
            <person name="Wang J."/>
            <person name="Wasserman M."/>
            <person name="Watts T."/>
            <person name="Wilson D."/>
            <person name="Wilson R.K."/>
            <person name="Wing R.A."/>
            <person name="Wolfner M.F."/>
            <person name="Wong A."/>
            <person name="Wong G.K."/>
            <person name="Wu C.I."/>
            <person name="Wu G."/>
            <person name="Yamamoto D."/>
            <person name="Yang H.P."/>
            <person name="Yang S.P."/>
            <person name="Yorke J.A."/>
            <person name="Yoshida K."/>
            <person name="Zdobnov E."/>
            <person name="Zhang P."/>
            <person name="Zhang Y."/>
            <person name="Zimin A.V."/>
            <person name="Baldwin J."/>
            <person name="Abdouelleil A."/>
            <person name="Abdulkadir J."/>
            <person name="Abebe A."/>
            <person name="Abera B."/>
            <person name="Abreu J."/>
            <person name="Acer S.C."/>
            <person name="Aftuck L."/>
            <person name="Alexander A."/>
            <person name="An P."/>
            <person name="Anderson E."/>
            <person name="Anderson S."/>
            <person name="Arachi H."/>
            <person name="Azer M."/>
            <person name="Bachantsang P."/>
            <person name="Barry A."/>
            <person name="Bayul T."/>
            <person name="Berlin A."/>
            <person name="Bessette D."/>
            <person name="Bloom T."/>
            <person name="Blye J."/>
            <person name="Boguslavskiy L."/>
            <person name="Bonnet C."/>
            <person name="Boukhgalter B."/>
            <person name="Bourzgui I."/>
            <person name="Brown A."/>
            <person name="Cahill P."/>
            <person name="Channer S."/>
            <person name="Cheshatsang Y."/>
            <person name="Chuda L."/>
            <person name="Citroen M."/>
            <person name="Collymore A."/>
            <person name="Cooke P."/>
            <person name="Costello M."/>
            <person name="D'Aco K."/>
            <person name="Daza R."/>
            <person name="De Haan G."/>
            <person name="DeGray S."/>
            <person name="DeMaso C."/>
            <person name="Dhargay N."/>
            <person name="Dooley K."/>
            <person name="Dooley E."/>
            <person name="Doricent M."/>
            <person name="Dorje P."/>
            <person name="Dorjee K."/>
            <person name="Dupes A."/>
            <person name="Elong R."/>
            <person name="Falk J."/>
            <person name="Farina A."/>
            <person name="Faro S."/>
            <person name="Ferguson D."/>
            <person name="Fisher S."/>
            <person name="Foley C.D."/>
            <person name="Franke A."/>
            <person name="Friedrich D."/>
            <person name="Gadbois L."/>
            <person name="Gearin G."/>
            <person name="Gearin C.R."/>
            <person name="Giannoukos G."/>
            <person name="Goode T."/>
            <person name="Graham J."/>
            <person name="Grandbois E."/>
            <person name="Grewal S."/>
            <person name="Gyaltsen K."/>
            <person name="Hafez N."/>
            <person name="Hagos B."/>
            <person name="Hall J."/>
            <person name="Henson C."/>
            <person name="Hollinger A."/>
            <person name="Honan T."/>
            <person name="Huard M.D."/>
            <person name="Hughes L."/>
            <person name="Hurhula B."/>
            <person name="Husby M.E."/>
            <person name="Kamat A."/>
            <person name="Kanga B."/>
            <person name="Kashin S."/>
            <person name="Khazanovich D."/>
            <person name="Kisner P."/>
            <person name="Lance K."/>
            <person name="Lara M."/>
            <person name="Lee W."/>
            <person name="Lennon N."/>
            <person name="Letendre F."/>
            <person name="LeVine R."/>
            <person name="Lipovsky A."/>
            <person name="Liu X."/>
            <person name="Liu J."/>
            <person name="Liu S."/>
            <person name="Lokyitsang T."/>
            <person name="Lokyitsang Y."/>
            <person name="Lubonja R."/>
            <person name="Lui A."/>
            <person name="MacDonald P."/>
            <person name="Magnisalis V."/>
            <person name="Maru K."/>
            <person name="Matthews C."/>
            <person name="McCusker W."/>
            <person name="McDonough S."/>
            <person name="Mehta T."/>
            <person name="Meldrim J."/>
            <person name="Meneus L."/>
            <person name="Mihai O."/>
            <person name="Mihalev A."/>
            <person name="Mihova T."/>
            <person name="Mittelman R."/>
            <person name="Mlenga V."/>
            <person name="Montmayeur A."/>
            <person name="Mulrain L."/>
            <person name="Navidi A."/>
            <person name="Naylor J."/>
            <person name="Negash T."/>
            <person name="Nguyen T."/>
            <person name="Nguyen N."/>
            <person name="Nicol R."/>
            <person name="Norbu C."/>
            <person name="Norbu N."/>
            <person name="Novod N."/>
            <person name="O'Neill B."/>
            <person name="Osman S."/>
            <person name="Markiewicz E."/>
            <person name="Oyono O.L."/>
            <person name="Patti C."/>
            <person name="Phunkhang P."/>
            <person name="Pierre F."/>
            <person name="Priest M."/>
            <person name="Raghuraman S."/>
            <person name="Rege F."/>
            <person name="Reyes R."/>
            <person name="Rise C."/>
            <person name="Rogov P."/>
            <person name="Ross K."/>
            <person name="Ryan E."/>
            <person name="Settipalli S."/>
            <person name="Shea T."/>
            <person name="Sherpa N."/>
            <person name="Shi L."/>
            <person name="Shih D."/>
            <person name="Sparrow T."/>
            <person name="Spaulding J."/>
            <person name="Stalker J."/>
            <person name="Stange-Thomann N."/>
            <person name="Stavropoulos S."/>
            <person name="Stone C."/>
            <person name="Strader C."/>
            <person name="Tesfaye S."/>
            <person name="Thomson T."/>
            <person name="Thoulutsang Y."/>
            <person name="Thoulutsang D."/>
            <person name="Topham K."/>
            <person name="Topping I."/>
            <person name="Tsamla T."/>
            <person name="Vassiliev H."/>
            <person name="Vo A."/>
            <person name="Wangchuk T."/>
            <person name="Wangdi T."/>
            <person name="Weiand M."/>
            <person name="Wilkinson J."/>
            <person name="Wilson A."/>
            <person name="Yadav S."/>
            <person name="Young G."/>
            <person name="Yu Q."/>
            <person name="Zembek L."/>
            <person name="Zhong D."/>
            <person name="Zimmer A."/>
            <person name="Zwirko Z."/>
            <person name="Jaffe D.B."/>
            <person name="Alvarez P."/>
            <person name="Brockman W."/>
            <person name="Butler J."/>
            <person name="Chin C."/>
            <person name="Gnerre S."/>
            <person name="Grabherr M."/>
            <person name="Kleber M."/>
            <person name="Mauceli E."/>
            <person name="MacCallum I."/>
        </authorList>
    </citation>
    <scope>NUCLEOTIDE SEQUENCE [LARGE SCALE GENOMIC DNA]</scope>
    <source>
        <strain evidence="4">Tucson 15081-1352.22</strain>
    </source>
</reference>
<dbReference type="InterPro" id="IPR035991">
    <property type="entry name" value="Casein_kinase_II_beta-like"/>
</dbReference>
<dbReference type="PhylomeDB" id="B4KQD6"/>
<dbReference type="InterPro" id="IPR016149">
    <property type="entry name" value="Casein_kin_II_reg-sub_N"/>
</dbReference>
<dbReference type="InParanoid" id="B4KQD6"/>
<dbReference type="HOGENOM" id="CLU_034027_3_3_1"/>
<dbReference type="OrthoDB" id="3971593at2759"/>
<dbReference type="Pfam" id="PF01214">
    <property type="entry name" value="CK_II_beta"/>
    <property type="match status" value="1"/>
</dbReference>
<gene>
    <name evidence="3" type="primary">Dmoj\GI20990</name>
    <name evidence="3" type="ORF">Dmoj_GI20990</name>
</gene>
<dbReference type="GO" id="GO:0005737">
    <property type="term" value="C:cytoplasm"/>
    <property type="evidence" value="ECO:0007669"/>
    <property type="project" value="TreeGrafter"/>
</dbReference>
<dbReference type="FunFam" id="2.20.25.20:FF:000001">
    <property type="entry name" value="Casein kinase II subunit beta"/>
    <property type="match status" value="1"/>
</dbReference>
<dbReference type="InterPro" id="IPR000704">
    <property type="entry name" value="Casein_kinase_II_reg-sub"/>
</dbReference>
<sequence>MSKADGSWINWFVNLPSNEFLCRVPSEYARDKFNLTGLETMVDNFQDTLDAILDSEFDIEYGFDRDADADTHPEMAEQVYGLIHARYILTRRGIMDMCLKYQRGDFGICPRIFCNEQAVLPLGLTDRIGESHVKVYCPRCQDIYQPNERCALLDGAMFGCSFPHMFFMQLPHLLPQPPSEKYIPRIYGFKLHELALLPPSSSPSALKSKEELELDDFEQFDELQQIEEARVLEDINWSNKKRYNFTID</sequence>
<evidence type="ECO:0000313" key="4">
    <source>
        <dbReference type="Proteomes" id="UP000009192"/>
    </source>
</evidence>
<protein>
    <recommendedName>
        <fullName evidence="2">Casein kinase II subunit beta</fullName>
        <shortName evidence="2">CK II beta</shortName>
    </recommendedName>
</protein>
<dbReference type="Gene3D" id="1.10.1820.10">
    <property type="entry name" value="protein kinase ck2 holoenzyme, chain C, domain 1"/>
    <property type="match status" value="1"/>
</dbReference>
<dbReference type="KEGG" id="dmo:Dmoj_GI20990"/>
<dbReference type="SUPFAM" id="SSF57798">
    <property type="entry name" value="Casein kinase II beta subunit"/>
    <property type="match status" value="1"/>
</dbReference>
<evidence type="ECO:0000313" key="3">
    <source>
        <dbReference type="EMBL" id="EDW10276.1"/>
    </source>
</evidence>
<keyword evidence="4" id="KW-1185">Reference proteome</keyword>
<dbReference type="FunFam" id="1.10.1820.10:FF:000005">
    <property type="entry name" value="Casein kinase II subunit beta"/>
    <property type="match status" value="1"/>
</dbReference>
<dbReference type="PRINTS" id="PR00472">
    <property type="entry name" value="CASNKINASEII"/>
</dbReference>
<evidence type="ECO:0000256" key="1">
    <source>
        <dbReference type="ARBA" id="ARBA00006941"/>
    </source>
</evidence>
<dbReference type="PROSITE" id="PS01101">
    <property type="entry name" value="CK2_BETA"/>
    <property type="match status" value="1"/>
</dbReference>
<dbReference type="GO" id="GO:0019887">
    <property type="term" value="F:protein kinase regulator activity"/>
    <property type="evidence" value="ECO:0007669"/>
    <property type="project" value="InterPro"/>
</dbReference>
<dbReference type="PANTHER" id="PTHR11740:SF0">
    <property type="entry name" value="CASEIN KINASE II SUBUNIT BETA"/>
    <property type="match status" value="1"/>
</dbReference>
<dbReference type="Proteomes" id="UP000009192">
    <property type="component" value="Unassembled WGS sequence"/>
</dbReference>
<dbReference type="SMART" id="SM01085">
    <property type="entry name" value="CK_II_beta"/>
    <property type="match status" value="1"/>
</dbReference>
<dbReference type="PANTHER" id="PTHR11740">
    <property type="entry name" value="CASEIN KINASE II SUBUNIT BETA"/>
    <property type="match status" value="1"/>
</dbReference>
<comment type="subunit">
    <text evidence="2">Tetramer of two alpha and two beta subunits.</text>
</comment>
<name>B4KQD6_DROMO</name>
<dbReference type="AlphaFoldDB" id="B4KQD6"/>
<dbReference type="Gene3D" id="2.20.25.20">
    <property type="match status" value="1"/>
</dbReference>
<dbReference type="EMBL" id="CH933808">
    <property type="protein sequence ID" value="EDW10276.1"/>
    <property type="molecule type" value="Genomic_DNA"/>
</dbReference>
<dbReference type="eggNOG" id="KOG3092">
    <property type="taxonomic scope" value="Eukaryota"/>
</dbReference>
<proteinExistence type="inferred from homology"/>
<dbReference type="OMA" id="HIHARYI"/>
<dbReference type="SMR" id="B4KQD6"/>
<evidence type="ECO:0000256" key="2">
    <source>
        <dbReference type="RuleBase" id="RU361268"/>
    </source>
</evidence>
<organism evidence="3 4">
    <name type="scientific">Drosophila mojavensis</name>
    <name type="common">Fruit fly</name>
    <dbReference type="NCBI Taxonomy" id="7230"/>
    <lineage>
        <taxon>Eukaryota</taxon>
        <taxon>Metazoa</taxon>
        <taxon>Ecdysozoa</taxon>
        <taxon>Arthropoda</taxon>
        <taxon>Hexapoda</taxon>
        <taxon>Insecta</taxon>
        <taxon>Pterygota</taxon>
        <taxon>Neoptera</taxon>
        <taxon>Endopterygota</taxon>
        <taxon>Diptera</taxon>
        <taxon>Brachycera</taxon>
        <taxon>Muscomorpha</taxon>
        <taxon>Ephydroidea</taxon>
        <taxon>Drosophilidae</taxon>
        <taxon>Drosophila</taxon>
    </lineage>
</organism>
<accession>B4KQD6</accession>
<dbReference type="FunCoup" id="B4KQD6">
    <property type="interactions" value="145"/>
</dbReference>